<feature type="compositionally biased region" description="Polar residues" evidence="1">
    <location>
        <begin position="40"/>
        <end position="53"/>
    </location>
</feature>
<dbReference type="EMBL" id="JH168696">
    <property type="protein sequence ID" value="EHB05099.1"/>
    <property type="molecule type" value="Genomic_DNA"/>
</dbReference>
<feature type="region of interest" description="Disordered" evidence="1">
    <location>
        <begin position="21"/>
        <end position="53"/>
    </location>
</feature>
<accession>G5B738</accession>
<evidence type="ECO:0000313" key="2">
    <source>
        <dbReference type="EMBL" id="EHB05099.1"/>
    </source>
</evidence>
<evidence type="ECO:0000313" key="3">
    <source>
        <dbReference type="Proteomes" id="UP000006813"/>
    </source>
</evidence>
<sequence>DQAKPLLQVAHRHFETTLSTFSQDTNIPNSHHPTPMMYAPSNTPATPSNFLDTSSKLRTSEGLQSNNGPLMAAACSPLQASALWACPPPSH</sequence>
<proteinExistence type="predicted"/>
<dbReference type="PANTHER" id="PTHR31993">
    <property type="entry name" value="UBA-LIKE DOMAIN-CONTAINING PROTEIN 2"/>
    <property type="match status" value="1"/>
</dbReference>
<protein>
    <submittedName>
        <fullName evidence="2">Protein FAM100B</fullName>
    </submittedName>
</protein>
<reference evidence="2 3" key="1">
    <citation type="journal article" date="2011" name="Nature">
        <title>Genome sequencing reveals insights into physiology and longevity of the naked mole rat.</title>
        <authorList>
            <person name="Kim E.B."/>
            <person name="Fang X."/>
            <person name="Fushan A.A."/>
            <person name="Huang Z."/>
            <person name="Lobanov A.V."/>
            <person name="Han L."/>
            <person name="Marino S.M."/>
            <person name="Sun X."/>
            <person name="Turanov A.A."/>
            <person name="Yang P."/>
            <person name="Yim S.H."/>
            <person name="Zhao X."/>
            <person name="Kasaikina M.V."/>
            <person name="Stoletzki N."/>
            <person name="Peng C."/>
            <person name="Polak P."/>
            <person name="Xiong Z."/>
            <person name="Kiezun A."/>
            <person name="Zhu Y."/>
            <person name="Chen Y."/>
            <person name="Kryukov G.V."/>
            <person name="Zhang Q."/>
            <person name="Peshkin L."/>
            <person name="Yang L."/>
            <person name="Bronson R.T."/>
            <person name="Buffenstein R."/>
            <person name="Wang B."/>
            <person name="Han C."/>
            <person name="Li Q."/>
            <person name="Chen L."/>
            <person name="Zhao W."/>
            <person name="Sunyaev S.R."/>
            <person name="Park T.J."/>
            <person name="Zhang G."/>
            <person name="Wang J."/>
            <person name="Gladyshev V.N."/>
        </authorList>
    </citation>
    <scope>NUCLEOTIDE SEQUENCE [LARGE SCALE GENOMIC DNA]</scope>
</reference>
<dbReference type="PANTHER" id="PTHR31993:SF6">
    <property type="entry name" value="UBA-LIKE DOMAIN-CONTAINING PROTEIN 2"/>
    <property type="match status" value="1"/>
</dbReference>
<dbReference type="Proteomes" id="UP000006813">
    <property type="component" value="Unassembled WGS sequence"/>
</dbReference>
<gene>
    <name evidence="2" type="ORF">GW7_18260</name>
</gene>
<feature type="compositionally biased region" description="Polar residues" evidence="1">
    <location>
        <begin position="21"/>
        <end position="32"/>
    </location>
</feature>
<dbReference type="InParanoid" id="G5B738"/>
<dbReference type="InterPro" id="IPR039310">
    <property type="entry name" value="UBALD1/2"/>
</dbReference>
<evidence type="ECO:0000256" key="1">
    <source>
        <dbReference type="SAM" id="MobiDB-lite"/>
    </source>
</evidence>
<organism evidence="2 3">
    <name type="scientific">Heterocephalus glaber</name>
    <name type="common">Naked mole rat</name>
    <dbReference type="NCBI Taxonomy" id="10181"/>
    <lineage>
        <taxon>Eukaryota</taxon>
        <taxon>Metazoa</taxon>
        <taxon>Chordata</taxon>
        <taxon>Craniata</taxon>
        <taxon>Vertebrata</taxon>
        <taxon>Euteleostomi</taxon>
        <taxon>Mammalia</taxon>
        <taxon>Eutheria</taxon>
        <taxon>Euarchontoglires</taxon>
        <taxon>Glires</taxon>
        <taxon>Rodentia</taxon>
        <taxon>Hystricomorpha</taxon>
        <taxon>Bathyergidae</taxon>
        <taxon>Heterocephalus</taxon>
    </lineage>
</organism>
<feature type="non-terminal residue" evidence="2">
    <location>
        <position position="1"/>
    </location>
</feature>
<dbReference type="Gene3D" id="1.10.8.10">
    <property type="entry name" value="DNA helicase RuvA subunit, C-terminal domain"/>
    <property type="match status" value="1"/>
</dbReference>
<name>G5B738_HETGA</name>
<dbReference type="AlphaFoldDB" id="G5B738"/>